<evidence type="ECO:0000256" key="3">
    <source>
        <dbReference type="ARBA" id="ARBA00022605"/>
    </source>
</evidence>
<dbReference type="PANTHER" id="PTHR20919:SF0">
    <property type="entry name" value="HOMOSERINE O-SUCCINYLTRANSFERASE"/>
    <property type="match status" value="1"/>
</dbReference>
<evidence type="ECO:0000313" key="10">
    <source>
        <dbReference type="EMBL" id="RSU08153.1"/>
    </source>
</evidence>
<reference evidence="10 11" key="1">
    <citation type="submission" date="2017-05" db="EMBL/GenBank/DDBJ databases">
        <title>Vagococcus spp. assemblies.</title>
        <authorList>
            <person name="Gulvik C.A."/>
        </authorList>
    </citation>
    <scope>NUCLEOTIDE SEQUENCE [LARGE SCALE GENOMIC DNA]</scope>
    <source>
        <strain evidence="10 11">DSM 24756</strain>
    </source>
</reference>
<protein>
    <recommendedName>
        <fullName evidence="8">Homoserine O-acetyltransferase</fullName>
        <shortName evidence="8">HAT</shortName>
        <ecNumber evidence="8">2.3.1.31</ecNumber>
    </recommendedName>
    <alternativeName>
        <fullName evidence="8">Homoserine transacetylase</fullName>
        <shortName evidence="8">HTA</shortName>
    </alternativeName>
</protein>
<keyword evidence="4 8" id="KW-0808">Transferase</keyword>
<feature type="binding site" evidence="8">
    <location>
        <position position="249"/>
    </location>
    <ligand>
        <name>substrate</name>
    </ligand>
</feature>
<dbReference type="GO" id="GO:0019281">
    <property type="term" value="P:L-methionine biosynthetic process from homoserine via O-succinyl-L-homoserine and cystathionine"/>
    <property type="evidence" value="ECO:0007669"/>
    <property type="project" value="InterPro"/>
</dbReference>
<evidence type="ECO:0000256" key="8">
    <source>
        <dbReference type="HAMAP-Rule" id="MF_00295"/>
    </source>
</evidence>
<comment type="catalytic activity">
    <reaction evidence="7 8">
        <text>L-homoserine + acetyl-CoA = O-acetyl-L-homoserine + CoA</text>
        <dbReference type="Rhea" id="RHEA:13701"/>
        <dbReference type="ChEBI" id="CHEBI:57287"/>
        <dbReference type="ChEBI" id="CHEBI:57288"/>
        <dbReference type="ChEBI" id="CHEBI:57476"/>
        <dbReference type="ChEBI" id="CHEBI:57716"/>
        <dbReference type="EC" id="2.3.1.31"/>
    </reaction>
</comment>
<dbReference type="AlphaFoldDB" id="A0A430AJG2"/>
<dbReference type="UniPathway" id="UPA00051">
    <property type="reaction ID" value="UER00074"/>
</dbReference>
<evidence type="ECO:0000256" key="6">
    <source>
        <dbReference type="ARBA" id="ARBA00023315"/>
    </source>
</evidence>
<feature type="site" description="Important for acyl-CoA specificity" evidence="8">
    <location>
        <position position="111"/>
    </location>
</feature>
<dbReference type="CDD" id="cd03131">
    <property type="entry name" value="GATase1_HTS"/>
    <property type="match status" value="1"/>
</dbReference>
<name>A0A430AJG2_9ENTE</name>
<keyword evidence="6 8" id="KW-0012">Acyltransferase</keyword>
<dbReference type="GO" id="GO:0004414">
    <property type="term" value="F:homoserine O-acetyltransferase activity"/>
    <property type="evidence" value="ECO:0007669"/>
    <property type="project" value="UniProtKB-EC"/>
</dbReference>
<evidence type="ECO:0000256" key="7">
    <source>
        <dbReference type="ARBA" id="ARBA00049043"/>
    </source>
</evidence>
<proteinExistence type="inferred from homology"/>
<dbReference type="InterPro" id="IPR005697">
    <property type="entry name" value="HST_MetA"/>
</dbReference>
<dbReference type="InterPro" id="IPR033752">
    <property type="entry name" value="MetA_family"/>
</dbReference>
<organism evidence="10 11">
    <name type="scientific">Vagococcus entomophilus</name>
    <dbReference type="NCBI Taxonomy" id="1160095"/>
    <lineage>
        <taxon>Bacteria</taxon>
        <taxon>Bacillati</taxon>
        <taxon>Bacillota</taxon>
        <taxon>Bacilli</taxon>
        <taxon>Lactobacillales</taxon>
        <taxon>Enterococcaceae</taxon>
        <taxon>Vagococcus</taxon>
    </lineage>
</organism>
<sequence length="314" mass="37099">MPIRVPKDLPAIKILEQEHILVMDENRAFHQDIRPLRILILNIMPKKSETETQLIRLLSNTPLQLYIDLLQMSSHDSKHTSVEYLERFYKSFDDIKENYYDGLIITGAPVEQLPFEEVDYWSELCEVMEWSKAHVFSTVHICWGAQAALYYHYGIPKYSLTTKLSGVFEHQKCDDNERIFHGFDDQFKVPHSRYTYTKKADILQHKQLKLLSTSEEAGVFLVKHTTDRQYFLTGHLEYGRMTLANEYQRDLKKKDEPTVPEHYFVKNQLDSRPPFLWKSAASLFFSNWLNHIVYPDTPFELTKLEKLQLEEGDF</sequence>
<dbReference type="OrthoDB" id="9772423at2"/>
<dbReference type="SUPFAM" id="SSF52317">
    <property type="entry name" value="Class I glutamine amidotransferase-like"/>
    <property type="match status" value="1"/>
</dbReference>
<evidence type="ECO:0000256" key="9">
    <source>
        <dbReference type="PIRSR" id="PIRSR000450-1"/>
    </source>
</evidence>
<evidence type="ECO:0000256" key="2">
    <source>
        <dbReference type="ARBA" id="ARBA00022490"/>
    </source>
</evidence>
<dbReference type="EMBL" id="NGJZ01000001">
    <property type="protein sequence ID" value="RSU08153.1"/>
    <property type="molecule type" value="Genomic_DNA"/>
</dbReference>
<dbReference type="FunFam" id="3.40.50.880:FF:000004">
    <property type="entry name" value="Homoserine O-succinyltransferase"/>
    <property type="match status" value="1"/>
</dbReference>
<comment type="subcellular location">
    <subcellularLocation>
        <location evidence="1 8">Cytoplasm</location>
    </subcellularLocation>
</comment>
<dbReference type="HAMAP" id="MF_00295">
    <property type="entry name" value="MetA_acyltransf"/>
    <property type="match status" value="1"/>
</dbReference>
<dbReference type="GO" id="GO:0005737">
    <property type="term" value="C:cytoplasm"/>
    <property type="evidence" value="ECO:0007669"/>
    <property type="project" value="UniProtKB-SubCell"/>
</dbReference>
<evidence type="ECO:0000313" key="11">
    <source>
        <dbReference type="Proteomes" id="UP000288669"/>
    </source>
</evidence>
<dbReference type="PANTHER" id="PTHR20919">
    <property type="entry name" value="HOMOSERINE O-SUCCINYLTRANSFERASE"/>
    <property type="match status" value="1"/>
</dbReference>
<evidence type="ECO:0000256" key="5">
    <source>
        <dbReference type="ARBA" id="ARBA00023167"/>
    </source>
</evidence>
<comment type="pathway">
    <text evidence="8">Amino-acid biosynthesis; L-methionine biosynthesis via de novo pathway; O-acetyl-L-homoserine from L-homoserine: step 1/1.</text>
</comment>
<comment type="similarity">
    <text evidence="8">Belongs to the MetA family.</text>
</comment>
<comment type="function">
    <text evidence="8">Transfers an acetyl group from acetyl-CoA to L-homoserine, forming acetyl-L-homoserine.</text>
</comment>
<evidence type="ECO:0000256" key="4">
    <source>
        <dbReference type="ARBA" id="ARBA00022679"/>
    </source>
</evidence>
<evidence type="ECO:0000256" key="1">
    <source>
        <dbReference type="ARBA" id="ARBA00004496"/>
    </source>
</evidence>
<keyword evidence="2 8" id="KW-0963">Cytoplasm</keyword>
<dbReference type="Proteomes" id="UP000288669">
    <property type="component" value="Unassembled WGS sequence"/>
</dbReference>
<feature type="active site" description="Proton acceptor" evidence="8">
    <location>
        <position position="235"/>
    </location>
</feature>
<feature type="active site" description="Acyl-thioester intermediate" evidence="8 9">
    <location>
        <position position="142"/>
    </location>
</feature>
<dbReference type="PIRSF" id="PIRSF000450">
    <property type="entry name" value="H_ser_succinyltr"/>
    <property type="match status" value="1"/>
</dbReference>
<dbReference type="InterPro" id="IPR029062">
    <property type="entry name" value="Class_I_gatase-like"/>
</dbReference>
<keyword evidence="3 8" id="KW-0028">Amino-acid biosynthesis</keyword>
<dbReference type="RefSeq" id="WP_126822477.1">
    <property type="nucleotide sequence ID" value="NZ_JBHLWU010000001.1"/>
</dbReference>
<dbReference type="Pfam" id="PF04204">
    <property type="entry name" value="HTS"/>
    <property type="match status" value="1"/>
</dbReference>
<keyword evidence="11" id="KW-1185">Reference proteome</keyword>
<comment type="caution">
    <text evidence="8">Lacks conserved residue(s) required for the propagation of feature annotation.</text>
</comment>
<feature type="binding site" evidence="8">
    <location>
        <position position="192"/>
    </location>
    <ligand>
        <name>substrate</name>
    </ligand>
</feature>
<dbReference type="EC" id="2.3.1.31" evidence="8"/>
<dbReference type="Gene3D" id="3.40.50.880">
    <property type="match status" value="1"/>
</dbReference>
<keyword evidence="5 8" id="KW-0486">Methionine biosynthesis</keyword>
<dbReference type="NCBIfam" id="TIGR01001">
    <property type="entry name" value="metA"/>
    <property type="match status" value="1"/>
</dbReference>
<feature type="active site" evidence="8">
    <location>
        <position position="237"/>
    </location>
</feature>
<accession>A0A430AJG2</accession>
<dbReference type="GO" id="GO:0008899">
    <property type="term" value="F:homoserine O-succinyltransferase activity"/>
    <property type="evidence" value="ECO:0007669"/>
    <property type="project" value="UniProtKB-UniRule"/>
</dbReference>
<feature type="binding site" evidence="8">
    <location>
        <position position="163"/>
    </location>
    <ligand>
        <name>substrate</name>
    </ligand>
</feature>
<comment type="caution">
    <text evidence="10">The sequence shown here is derived from an EMBL/GenBank/DDBJ whole genome shotgun (WGS) entry which is preliminary data.</text>
</comment>
<gene>
    <name evidence="8" type="primary">metAA</name>
    <name evidence="10" type="ORF">CBF30_02600</name>
</gene>
<feature type="site" description="Important for substrate specificity" evidence="8">
    <location>
        <position position="192"/>
    </location>
</feature>